<dbReference type="AlphaFoldDB" id="A0A9N9EJF9"/>
<feature type="non-terminal residue" evidence="1">
    <location>
        <position position="1"/>
    </location>
</feature>
<dbReference type="Proteomes" id="UP000789739">
    <property type="component" value="Unassembled WGS sequence"/>
</dbReference>
<accession>A0A9N9EJF9</accession>
<protein>
    <submittedName>
        <fullName evidence="1">2553_t:CDS:1</fullName>
    </submittedName>
</protein>
<comment type="caution">
    <text evidence="1">The sequence shown here is derived from an EMBL/GenBank/DDBJ whole genome shotgun (WGS) entry which is preliminary data.</text>
</comment>
<evidence type="ECO:0000313" key="2">
    <source>
        <dbReference type="Proteomes" id="UP000789739"/>
    </source>
</evidence>
<sequence length="129" mass="14443">GLPAEMQMAILQNGQPDDLKDAVEKAQNAEVVWNMRTQIEKPALNIAVVETLETLTKKLAVMEAKLTKPVEEKKDTLSGTVKTHANIAKEKKATKEIGIGRQDELNPSSEEEDLLSARYHLFGMRRMKE</sequence>
<gene>
    <name evidence="1" type="ORF">PBRASI_LOCUS11752</name>
</gene>
<keyword evidence="2" id="KW-1185">Reference proteome</keyword>
<evidence type="ECO:0000313" key="1">
    <source>
        <dbReference type="EMBL" id="CAG8679999.1"/>
    </source>
</evidence>
<dbReference type="EMBL" id="CAJVPI010006740">
    <property type="protein sequence ID" value="CAG8679999.1"/>
    <property type="molecule type" value="Genomic_DNA"/>
</dbReference>
<organism evidence="1 2">
    <name type="scientific">Paraglomus brasilianum</name>
    <dbReference type="NCBI Taxonomy" id="144538"/>
    <lineage>
        <taxon>Eukaryota</taxon>
        <taxon>Fungi</taxon>
        <taxon>Fungi incertae sedis</taxon>
        <taxon>Mucoromycota</taxon>
        <taxon>Glomeromycotina</taxon>
        <taxon>Glomeromycetes</taxon>
        <taxon>Paraglomerales</taxon>
        <taxon>Paraglomeraceae</taxon>
        <taxon>Paraglomus</taxon>
    </lineage>
</organism>
<name>A0A9N9EJF9_9GLOM</name>
<reference evidence="1" key="1">
    <citation type="submission" date="2021-06" db="EMBL/GenBank/DDBJ databases">
        <authorList>
            <person name="Kallberg Y."/>
            <person name="Tangrot J."/>
            <person name="Rosling A."/>
        </authorList>
    </citation>
    <scope>NUCLEOTIDE SEQUENCE</scope>
    <source>
        <strain evidence="1">BR232B</strain>
    </source>
</reference>
<feature type="non-terminal residue" evidence="1">
    <location>
        <position position="129"/>
    </location>
</feature>
<proteinExistence type="predicted"/>